<accession>A0A1Z4N615</accession>
<organism evidence="2 3">
    <name type="scientific">Tolypothrix tenuis PCC 7101</name>
    <dbReference type="NCBI Taxonomy" id="231146"/>
    <lineage>
        <taxon>Bacteria</taxon>
        <taxon>Bacillati</taxon>
        <taxon>Cyanobacteriota</taxon>
        <taxon>Cyanophyceae</taxon>
        <taxon>Nostocales</taxon>
        <taxon>Tolypothrichaceae</taxon>
        <taxon>Tolypothrix</taxon>
    </lineage>
</organism>
<keyword evidence="3" id="KW-1185">Reference proteome</keyword>
<proteinExistence type="predicted"/>
<evidence type="ECO:0000313" key="3">
    <source>
        <dbReference type="Proteomes" id="UP000218785"/>
    </source>
</evidence>
<dbReference type="KEGG" id="ttq:NIES37_51460"/>
<dbReference type="Proteomes" id="UP000218785">
    <property type="component" value="Chromosome"/>
</dbReference>
<evidence type="ECO:0000313" key="2">
    <source>
        <dbReference type="EMBL" id="BAZ01147.1"/>
    </source>
</evidence>
<sequence>MPDEIKPNVSEAPTHDAQLAAENIAAGEEKAPQVDFEADYAAAQKLSVSEIDRTGEGAKAAEAATAPKYEVSKPEETRLETQATGNPDDFADMAKDVAGSRNEGVASIDDDLVKKALEKGEAKS</sequence>
<dbReference type="RefSeq" id="WP_096580524.1">
    <property type="nucleotide sequence ID" value="NZ_CAWNJS010000001.1"/>
</dbReference>
<protein>
    <submittedName>
        <fullName evidence="2">Uncharacterized protein</fullName>
    </submittedName>
</protein>
<reference evidence="2 3" key="1">
    <citation type="submission" date="2017-06" db="EMBL/GenBank/DDBJ databases">
        <title>Genome sequencing of cyanobaciteial culture collection at National Institute for Environmental Studies (NIES).</title>
        <authorList>
            <person name="Hirose Y."/>
            <person name="Shimura Y."/>
            <person name="Fujisawa T."/>
            <person name="Nakamura Y."/>
            <person name="Kawachi M."/>
        </authorList>
    </citation>
    <scope>NUCLEOTIDE SEQUENCE [LARGE SCALE GENOMIC DNA]</scope>
    <source>
        <strain evidence="2 3">NIES-37</strain>
    </source>
</reference>
<feature type="compositionally biased region" description="Low complexity" evidence="1">
    <location>
        <begin position="57"/>
        <end position="68"/>
    </location>
</feature>
<evidence type="ECO:0000256" key="1">
    <source>
        <dbReference type="SAM" id="MobiDB-lite"/>
    </source>
</evidence>
<feature type="compositionally biased region" description="Basic and acidic residues" evidence="1">
    <location>
        <begin position="70"/>
        <end position="79"/>
    </location>
</feature>
<dbReference type="AlphaFoldDB" id="A0A1Z4N615"/>
<dbReference type="EMBL" id="AP018248">
    <property type="protein sequence ID" value="BAZ01147.1"/>
    <property type="molecule type" value="Genomic_DNA"/>
</dbReference>
<feature type="region of interest" description="Disordered" evidence="1">
    <location>
        <begin position="54"/>
        <end position="94"/>
    </location>
</feature>
<name>A0A1Z4N615_9CYAN</name>
<gene>
    <name evidence="2" type="ORF">NIES37_51460</name>
</gene>